<dbReference type="Proteomes" id="UP000325081">
    <property type="component" value="Unassembled WGS sequence"/>
</dbReference>
<gene>
    <name evidence="7" type="ORF">STAS_33180</name>
</gene>
<dbReference type="Pfam" id="PF07732">
    <property type="entry name" value="Cu-oxidase_3"/>
    <property type="match status" value="1"/>
</dbReference>
<keyword evidence="3" id="KW-0325">Glycoprotein</keyword>
<keyword evidence="8" id="KW-1185">Reference proteome</keyword>
<dbReference type="EMBL" id="BKCP01011959">
    <property type="protein sequence ID" value="GER55506.1"/>
    <property type="molecule type" value="Genomic_DNA"/>
</dbReference>
<proteinExistence type="inferred from homology"/>
<dbReference type="Pfam" id="PF00394">
    <property type="entry name" value="Cu-oxidase"/>
    <property type="match status" value="1"/>
</dbReference>
<evidence type="ECO:0000259" key="4">
    <source>
        <dbReference type="Pfam" id="PF00394"/>
    </source>
</evidence>
<reference evidence="8" key="1">
    <citation type="journal article" date="2019" name="Curr. Biol.">
        <title>Genome Sequence of Striga asiatica Provides Insight into the Evolution of Plant Parasitism.</title>
        <authorList>
            <person name="Yoshida S."/>
            <person name="Kim S."/>
            <person name="Wafula E.K."/>
            <person name="Tanskanen J."/>
            <person name="Kim Y.M."/>
            <person name="Honaas L."/>
            <person name="Yang Z."/>
            <person name="Spallek T."/>
            <person name="Conn C.E."/>
            <person name="Ichihashi Y."/>
            <person name="Cheong K."/>
            <person name="Cui S."/>
            <person name="Der J.P."/>
            <person name="Gundlach H."/>
            <person name="Jiao Y."/>
            <person name="Hori C."/>
            <person name="Ishida J.K."/>
            <person name="Kasahara H."/>
            <person name="Kiba T."/>
            <person name="Kim M.S."/>
            <person name="Koo N."/>
            <person name="Laohavisit A."/>
            <person name="Lee Y.H."/>
            <person name="Lumba S."/>
            <person name="McCourt P."/>
            <person name="Mortimer J.C."/>
            <person name="Mutuku J.M."/>
            <person name="Nomura T."/>
            <person name="Sasaki-Sekimoto Y."/>
            <person name="Seto Y."/>
            <person name="Wang Y."/>
            <person name="Wakatake T."/>
            <person name="Sakakibara H."/>
            <person name="Demura T."/>
            <person name="Yamaguchi S."/>
            <person name="Yoneyama K."/>
            <person name="Manabe R.I."/>
            <person name="Nelson D.C."/>
            <person name="Schulman A.H."/>
            <person name="Timko M.P."/>
            <person name="dePamphilis C.W."/>
            <person name="Choi D."/>
            <person name="Shirasu K."/>
        </authorList>
    </citation>
    <scope>NUCLEOTIDE SEQUENCE [LARGE SCALE GENOMIC DNA]</scope>
    <source>
        <strain evidence="8">cv. UVA1</strain>
    </source>
</reference>
<feature type="domain" description="Plastocyanin-like" evidence="4">
    <location>
        <begin position="86"/>
        <end position="180"/>
    </location>
</feature>
<evidence type="ECO:0000259" key="6">
    <source>
        <dbReference type="Pfam" id="PF07732"/>
    </source>
</evidence>
<dbReference type="SUPFAM" id="SSF49503">
    <property type="entry name" value="Cupredoxins"/>
    <property type="match status" value="3"/>
</dbReference>
<dbReference type="InterPro" id="IPR001117">
    <property type="entry name" value="Cu-oxidase_2nd"/>
</dbReference>
<dbReference type="AlphaFoldDB" id="A0A5A7RDW1"/>
<comment type="caution">
    <text evidence="7">The sequence shown here is derived from an EMBL/GenBank/DDBJ whole genome shotgun (WGS) entry which is preliminary data.</text>
</comment>
<sequence>GVRQLRNPWADGAEYVNQCPIGPGKRFTYKVQLTIEEGTIWWHAHSGWARATLHGMIIVYPKHGATYPFPKPYVEVPIILGEWWKKNGKSYLLRIVNSIMDESMFFGIDRHKLTLVGTDGFYTKPFETEYIMITPGQSMDVLLNTNQPHDSYYLAARAYSSAFGASFDNTTTIGILHYMNGSARSNFSSRPLLLPPLPPYNATRASTAFVGFFVLLSHIGCGMKEGESFLIYKKESQMWKLHHRFQQGYFDMGRRNAWIKLRSLATKDHPIDVPLTVDTNLRFTVSVNLINCTVKNPCNGPLGMRFAASLNNISFVTPKVDVLRAYYYGIKGIFGRDFPKVPRKEFDYTGKNLTSEVLTPDFGTRALVLEYNASVELVLQGTNMLASDNHPMHLHGFGFYVVGWGFGNFDPEKDRLGYNLVDPPQGTTVGIPNNGWVAIRFRADNP</sequence>
<dbReference type="InterPro" id="IPR045087">
    <property type="entry name" value="Cu-oxidase_fam"/>
</dbReference>
<dbReference type="Gene3D" id="2.60.40.420">
    <property type="entry name" value="Cupredoxins - blue copper proteins"/>
    <property type="match status" value="3"/>
</dbReference>
<comment type="similarity">
    <text evidence="2">Belongs to the multicopper oxidase family.</text>
</comment>
<feature type="non-terminal residue" evidence="7">
    <location>
        <position position="1"/>
    </location>
</feature>
<protein>
    <submittedName>
        <fullName evidence="7">Laccase family protein</fullName>
    </submittedName>
</protein>
<feature type="domain" description="Plastocyanin-like" evidence="5">
    <location>
        <begin position="344"/>
        <end position="446"/>
    </location>
</feature>
<organism evidence="7 8">
    <name type="scientific">Striga asiatica</name>
    <name type="common">Asiatic witchweed</name>
    <name type="synonym">Buchnera asiatica</name>
    <dbReference type="NCBI Taxonomy" id="4170"/>
    <lineage>
        <taxon>Eukaryota</taxon>
        <taxon>Viridiplantae</taxon>
        <taxon>Streptophyta</taxon>
        <taxon>Embryophyta</taxon>
        <taxon>Tracheophyta</taxon>
        <taxon>Spermatophyta</taxon>
        <taxon>Magnoliopsida</taxon>
        <taxon>eudicotyledons</taxon>
        <taxon>Gunneridae</taxon>
        <taxon>Pentapetalae</taxon>
        <taxon>asterids</taxon>
        <taxon>lamiids</taxon>
        <taxon>Lamiales</taxon>
        <taxon>Orobanchaceae</taxon>
        <taxon>Buchnereae</taxon>
        <taxon>Striga</taxon>
    </lineage>
</organism>
<dbReference type="PANTHER" id="PTHR11709">
    <property type="entry name" value="MULTI-COPPER OXIDASE"/>
    <property type="match status" value="1"/>
</dbReference>
<dbReference type="InterPro" id="IPR011707">
    <property type="entry name" value="Cu-oxidase-like_N"/>
</dbReference>
<dbReference type="Pfam" id="PF07731">
    <property type="entry name" value="Cu-oxidase_2"/>
    <property type="match status" value="1"/>
</dbReference>
<evidence type="ECO:0000259" key="5">
    <source>
        <dbReference type="Pfam" id="PF07731"/>
    </source>
</evidence>
<evidence type="ECO:0000256" key="1">
    <source>
        <dbReference type="ARBA" id="ARBA00002075"/>
    </source>
</evidence>
<dbReference type="GO" id="GO:0016491">
    <property type="term" value="F:oxidoreductase activity"/>
    <property type="evidence" value="ECO:0007669"/>
    <property type="project" value="InterPro"/>
</dbReference>
<evidence type="ECO:0000256" key="2">
    <source>
        <dbReference type="ARBA" id="ARBA00010609"/>
    </source>
</evidence>
<evidence type="ECO:0000313" key="7">
    <source>
        <dbReference type="EMBL" id="GER55506.1"/>
    </source>
</evidence>
<dbReference type="InterPro" id="IPR011706">
    <property type="entry name" value="Cu-oxidase_C"/>
</dbReference>
<dbReference type="OrthoDB" id="2121828at2759"/>
<feature type="domain" description="Plastocyanin-like" evidence="6">
    <location>
        <begin position="1"/>
        <end position="62"/>
    </location>
</feature>
<evidence type="ECO:0000313" key="8">
    <source>
        <dbReference type="Proteomes" id="UP000325081"/>
    </source>
</evidence>
<feature type="non-terminal residue" evidence="7">
    <location>
        <position position="446"/>
    </location>
</feature>
<dbReference type="InterPro" id="IPR008972">
    <property type="entry name" value="Cupredoxin"/>
</dbReference>
<dbReference type="PANTHER" id="PTHR11709:SF262">
    <property type="entry name" value="LACCASE-14"/>
    <property type="match status" value="1"/>
</dbReference>
<evidence type="ECO:0000256" key="3">
    <source>
        <dbReference type="ARBA" id="ARBA00023180"/>
    </source>
</evidence>
<comment type="function">
    <text evidence="1">Lignin degradation and detoxification of lignin-derived products.</text>
</comment>
<dbReference type="GO" id="GO:0005507">
    <property type="term" value="F:copper ion binding"/>
    <property type="evidence" value="ECO:0007669"/>
    <property type="project" value="InterPro"/>
</dbReference>
<accession>A0A5A7RDW1</accession>
<name>A0A5A7RDW1_STRAF</name>